<evidence type="ECO:0000313" key="10">
    <source>
        <dbReference type="Proteomes" id="UP000199695"/>
    </source>
</evidence>
<evidence type="ECO:0000256" key="1">
    <source>
        <dbReference type="ARBA" id="ARBA00004651"/>
    </source>
</evidence>
<dbReference type="AlphaFoldDB" id="A0A1H8EUV9"/>
<evidence type="ECO:0000256" key="2">
    <source>
        <dbReference type="ARBA" id="ARBA00006448"/>
    </source>
</evidence>
<dbReference type="Gene3D" id="3.30.240.20">
    <property type="entry name" value="bsu07140 like domains"/>
    <property type="match status" value="2"/>
</dbReference>
<dbReference type="InterPro" id="IPR007353">
    <property type="entry name" value="DUF421"/>
</dbReference>
<reference evidence="9 10" key="1">
    <citation type="submission" date="2016-10" db="EMBL/GenBank/DDBJ databases">
        <authorList>
            <person name="de Groot N.N."/>
        </authorList>
    </citation>
    <scope>NUCLEOTIDE SEQUENCE [LARGE SCALE GENOMIC DNA]</scope>
    <source>
        <strain evidence="9 10">DSM 46701</strain>
    </source>
</reference>
<accession>A0A1H8EUV9</accession>
<evidence type="ECO:0000256" key="6">
    <source>
        <dbReference type="ARBA" id="ARBA00023136"/>
    </source>
</evidence>
<keyword evidence="6 7" id="KW-0472">Membrane</keyword>
<keyword evidence="10" id="KW-1185">Reference proteome</keyword>
<dbReference type="PANTHER" id="PTHR34582">
    <property type="entry name" value="UPF0702 TRANSMEMBRANE PROTEIN YCAP"/>
    <property type="match status" value="1"/>
</dbReference>
<feature type="domain" description="YetF C-terminal" evidence="8">
    <location>
        <begin position="82"/>
        <end position="216"/>
    </location>
</feature>
<dbReference type="GO" id="GO:0005886">
    <property type="term" value="C:plasma membrane"/>
    <property type="evidence" value="ECO:0007669"/>
    <property type="project" value="UniProtKB-SubCell"/>
</dbReference>
<sequence length="236" mass="26752">MQQYILIFFQTLLAFGTIFVLTKILGKQQIAEMTLFEYVNGITFGNIAGALAIDLEGKIGYYWFGLVLFGLLTLSISYLSLKSRRARKIFTGDPVIVMKDGQILEGNLKKTRFTMSEIMQLLRQKNVFDLSQVQFAILENDGSLSVMLKPEFQPFTPGNMSNSGSKVQQVPMELVVDGQVIYENLRKIGQSGKWLLEQIQKQKPVRSIRDVFYAAIESDGKLYIDLREDRSIQIGS</sequence>
<proteinExistence type="inferred from homology"/>
<dbReference type="Proteomes" id="UP000199695">
    <property type="component" value="Unassembled WGS sequence"/>
</dbReference>
<evidence type="ECO:0000256" key="3">
    <source>
        <dbReference type="ARBA" id="ARBA00022475"/>
    </source>
</evidence>
<dbReference type="Pfam" id="PF04239">
    <property type="entry name" value="DUF421"/>
    <property type="match status" value="1"/>
</dbReference>
<dbReference type="InterPro" id="IPR023090">
    <property type="entry name" value="UPF0702_alpha/beta_dom_sf"/>
</dbReference>
<dbReference type="EMBL" id="FOCQ01000007">
    <property type="protein sequence ID" value="SEN23411.1"/>
    <property type="molecule type" value="Genomic_DNA"/>
</dbReference>
<feature type="transmembrane region" description="Helical" evidence="7">
    <location>
        <begin position="6"/>
        <end position="26"/>
    </location>
</feature>
<evidence type="ECO:0000313" key="9">
    <source>
        <dbReference type="EMBL" id="SEN23411.1"/>
    </source>
</evidence>
<evidence type="ECO:0000259" key="8">
    <source>
        <dbReference type="Pfam" id="PF04239"/>
    </source>
</evidence>
<dbReference type="STRING" id="1173111.SAMN05444955_107191"/>
<organism evidence="9 10">
    <name type="scientific">Lihuaxuella thermophila</name>
    <dbReference type="NCBI Taxonomy" id="1173111"/>
    <lineage>
        <taxon>Bacteria</taxon>
        <taxon>Bacillati</taxon>
        <taxon>Bacillota</taxon>
        <taxon>Bacilli</taxon>
        <taxon>Bacillales</taxon>
        <taxon>Thermoactinomycetaceae</taxon>
        <taxon>Lihuaxuella</taxon>
    </lineage>
</organism>
<protein>
    <submittedName>
        <fullName evidence="9">Uncharacterized membrane protein YcaP, DUF421 family</fullName>
    </submittedName>
</protein>
<evidence type="ECO:0000256" key="5">
    <source>
        <dbReference type="ARBA" id="ARBA00022989"/>
    </source>
</evidence>
<comment type="similarity">
    <text evidence="2">Belongs to the UPF0702 family.</text>
</comment>
<feature type="transmembrane region" description="Helical" evidence="7">
    <location>
        <begin position="61"/>
        <end position="81"/>
    </location>
</feature>
<gene>
    <name evidence="9" type="ORF">SAMN05444955_107191</name>
</gene>
<dbReference type="RefSeq" id="WP_089968090.1">
    <property type="nucleotide sequence ID" value="NZ_FOCQ01000007.1"/>
</dbReference>
<dbReference type="PANTHER" id="PTHR34582:SF7">
    <property type="entry name" value="UPF0702 TRANSMEMBRANE PROTEIN YDFS"/>
    <property type="match status" value="1"/>
</dbReference>
<keyword evidence="3" id="KW-1003">Cell membrane</keyword>
<keyword evidence="5 7" id="KW-1133">Transmembrane helix</keyword>
<feature type="transmembrane region" description="Helical" evidence="7">
    <location>
        <begin position="38"/>
        <end position="55"/>
    </location>
</feature>
<comment type="subcellular location">
    <subcellularLocation>
        <location evidence="1">Cell membrane</location>
        <topology evidence="1">Multi-pass membrane protein</topology>
    </subcellularLocation>
</comment>
<keyword evidence="4 7" id="KW-0812">Transmembrane</keyword>
<evidence type="ECO:0000256" key="7">
    <source>
        <dbReference type="SAM" id="Phobius"/>
    </source>
</evidence>
<dbReference type="OrthoDB" id="9778331at2"/>
<name>A0A1H8EUV9_9BACL</name>
<evidence type="ECO:0000256" key="4">
    <source>
        <dbReference type="ARBA" id="ARBA00022692"/>
    </source>
</evidence>